<evidence type="ECO:0000256" key="1">
    <source>
        <dbReference type="SAM" id="MobiDB-lite"/>
    </source>
</evidence>
<proteinExistence type="predicted"/>
<accession>A0AAP0NH52</accession>
<name>A0AAP0NH52_LIQFO</name>
<dbReference type="PANTHER" id="PTHR33143">
    <property type="entry name" value="F16F4.1 PROTEIN-RELATED"/>
    <property type="match status" value="1"/>
</dbReference>
<organism evidence="3 4">
    <name type="scientific">Liquidambar formosana</name>
    <name type="common">Formosan gum</name>
    <dbReference type="NCBI Taxonomy" id="63359"/>
    <lineage>
        <taxon>Eukaryota</taxon>
        <taxon>Viridiplantae</taxon>
        <taxon>Streptophyta</taxon>
        <taxon>Embryophyta</taxon>
        <taxon>Tracheophyta</taxon>
        <taxon>Spermatophyta</taxon>
        <taxon>Magnoliopsida</taxon>
        <taxon>eudicotyledons</taxon>
        <taxon>Gunneridae</taxon>
        <taxon>Pentapetalae</taxon>
        <taxon>Saxifragales</taxon>
        <taxon>Altingiaceae</taxon>
        <taxon>Liquidambar</taxon>
    </lineage>
</organism>
<dbReference type="InterPro" id="IPR039607">
    <property type="entry name" value="VQ_8/17/18/20/21/25"/>
</dbReference>
<dbReference type="PANTHER" id="PTHR33143:SF50">
    <property type="entry name" value="PROTEIN MKS1"/>
    <property type="match status" value="1"/>
</dbReference>
<reference evidence="3 4" key="1">
    <citation type="journal article" date="2024" name="Plant J.">
        <title>Genome sequences and population genomics reveal climatic adaptation and genomic divergence between two closely related sweetgum species.</title>
        <authorList>
            <person name="Xu W.Q."/>
            <person name="Ren C.Q."/>
            <person name="Zhang X.Y."/>
            <person name="Comes H.P."/>
            <person name="Liu X.H."/>
            <person name="Li Y.G."/>
            <person name="Kettle C.J."/>
            <person name="Jalonen R."/>
            <person name="Gaisberger H."/>
            <person name="Ma Y.Z."/>
            <person name="Qiu Y.X."/>
        </authorList>
    </citation>
    <scope>NUCLEOTIDE SEQUENCE [LARGE SCALE GENOMIC DNA]</scope>
    <source>
        <strain evidence="3">Hangzhou</strain>
    </source>
</reference>
<evidence type="ECO:0000313" key="4">
    <source>
        <dbReference type="Proteomes" id="UP001415857"/>
    </source>
</evidence>
<dbReference type="AlphaFoldDB" id="A0AAP0NH52"/>
<dbReference type="Pfam" id="PF05678">
    <property type="entry name" value="VQ"/>
    <property type="match status" value="1"/>
</dbReference>
<keyword evidence="4" id="KW-1185">Reference proteome</keyword>
<feature type="compositionally biased region" description="Pro residues" evidence="1">
    <location>
        <begin position="41"/>
        <end position="51"/>
    </location>
</feature>
<comment type="caution">
    <text evidence="3">The sequence shown here is derived from an EMBL/GenBank/DDBJ whole genome shotgun (WGS) entry which is preliminary data.</text>
</comment>
<protein>
    <recommendedName>
        <fullName evidence="2">VQ domain-containing protein</fullName>
    </recommendedName>
</protein>
<evidence type="ECO:0000259" key="2">
    <source>
        <dbReference type="Pfam" id="PF05678"/>
    </source>
</evidence>
<dbReference type="Proteomes" id="UP001415857">
    <property type="component" value="Unassembled WGS sequence"/>
</dbReference>
<dbReference type="EMBL" id="JBBPBK010000013">
    <property type="protein sequence ID" value="KAK9272800.1"/>
    <property type="molecule type" value="Genomic_DNA"/>
</dbReference>
<sequence length="213" mass="23002">MNLPDLPAGTDPSPPRREVQLQGPRPAPLSVRKDSYKIKKPPLPAKPPLRPAPEHKEPVIIYSVSPKVIHTEVSEFMTLVQRLTGLSSSPGTIAGSNSGDFSPAARLASIEKTSPSEREKEKERAQADDILSMVEGVEVGQNPGILSPAPASLQAISAGFFSPVSDPQNLSILHDLSPFWQGNSFMPSPSTFFSAPIVSPTLSFDLFNQFMDF</sequence>
<dbReference type="GO" id="GO:0005634">
    <property type="term" value="C:nucleus"/>
    <property type="evidence" value="ECO:0007669"/>
    <property type="project" value="TreeGrafter"/>
</dbReference>
<gene>
    <name evidence="3" type="ORF">L1049_003178</name>
</gene>
<evidence type="ECO:0000313" key="3">
    <source>
        <dbReference type="EMBL" id="KAK9272800.1"/>
    </source>
</evidence>
<dbReference type="InterPro" id="IPR008889">
    <property type="entry name" value="VQ"/>
</dbReference>
<feature type="domain" description="VQ" evidence="2">
    <location>
        <begin position="64"/>
        <end position="90"/>
    </location>
</feature>
<feature type="region of interest" description="Disordered" evidence="1">
    <location>
        <begin position="1"/>
        <end position="55"/>
    </location>
</feature>